<evidence type="ECO:0000313" key="5">
    <source>
        <dbReference type="Proteomes" id="UP000029015"/>
    </source>
</evidence>
<evidence type="ECO:0000259" key="3">
    <source>
        <dbReference type="Pfam" id="PF05362"/>
    </source>
</evidence>
<feature type="domain" description="Lon proteolytic" evidence="3">
    <location>
        <begin position="207"/>
        <end position="287"/>
    </location>
</feature>
<dbReference type="InterPro" id="IPR008269">
    <property type="entry name" value="Lon_proteolytic"/>
</dbReference>
<dbReference type="Proteomes" id="UP000029015">
    <property type="component" value="Unassembled WGS sequence"/>
</dbReference>
<feature type="region of interest" description="Disordered" evidence="1">
    <location>
        <begin position="1"/>
        <end position="44"/>
    </location>
</feature>
<dbReference type="AlphaFoldDB" id="A0A086YZM9"/>
<name>A0A086YZM9_9BIFI</name>
<protein>
    <recommendedName>
        <fullName evidence="3">Lon proteolytic domain-containing protein</fullName>
    </recommendedName>
</protein>
<dbReference type="SUPFAM" id="SSF54211">
    <property type="entry name" value="Ribosomal protein S5 domain 2-like"/>
    <property type="match status" value="1"/>
</dbReference>
<dbReference type="InterPro" id="IPR020568">
    <property type="entry name" value="Ribosomal_Su5_D2-typ_SF"/>
</dbReference>
<feature type="compositionally biased region" description="Low complexity" evidence="1">
    <location>
        <begin position="34"/>
        <end position="44"/>
    </location>
</feature>
<gene>
    <name evidence="4" type="ORF">BACT_0429</name>
</gene>
<keyword evidence="2" id="KW-0812">Transmembrane</keyword>
<accession>A0A086YZM9</accession>
<sequence length="322" mass="33127">MGAMADSHVVGASYAPSAQPNGSDPQYGPRKQGGTEAAGPGAPGRPHTLKLWIKRVDRRSWALVVVAFLAVFVLAAPSPYVLETPGPTQDVLGNSGSEPVISVSGARTYSSTSGGKLLLTTVNASGIPGAPVTGLDTLIAWFDPHATVLPEEVVFPSGQSRQEYDKESKKDMAVSQGAASSQALAFLSSRGVDVSGVKLSMHVDRIGGPSAGLMYTLGAIDKLTAQDETGGQVIAGTGTMDKHGRVGRIGGIQLKMLGAKRDGATWFLAPAGNCDEVAGHVPSGLRDVRVSTLSEAYSALTKIGQGQADSLPHCTASAPAKR</sequence>
<keyword evidence="5" id="KW-1185">Reference proteome</keyword>
<dbReference type="GO" id="GO:0004252">
    <property type="term" value="F:serine-type endopeptidase activity"/>
    <property type="evidence" value="ECO:0007669"/>
    <property type="project" value="InterPro"/>
</dbReference>
<feature type="transmembrane region" description="Helical" evidence="2">
    <location>
        <begin position="60"/>
        <end position="82"/>
    </location>
</feature>
<comment type="caution">
    <text evidence="4">The sequence shown here is derived from an EMBL/GenBank/DDBJ whole genome shotgun (WGS) entry which is preliminary data.</text>
</comment>
<keyword evidence="2" id="KW-0472">Membrane</keyword>
<dbReference type="GO" id="GO:0004176">
    <property type="term" value="F:ATP-dependent peptidase activity"/>
    <property type="evidence" value="ECO:0007669"/>
    <property type="project" value="InterPro"/>
</dbReference>
<reference evidence="4 5" key="1">
    <citation type="submission" date="2014-03" db="EMBL/GenBank/DDBJ databases">
        <title>Genomics of Bifidobacteria.</title>
        <authorList>
            <person name="Ventura M."/>
            <person name="Milani C."/>
            <person name="Lugli G.A."/>
        </authorList>
    </citation>
    <scope>NUCLEOTIDE SEQUENCE [LARGE SCALE GENOMIC DNA]</scope>
    <source>
        <strain evidence="4 5">DSM 22766</strain>
    </source>
</reference>
<dbReference type="STRING" id="1437605.AB656_00765"/>
<dbReference type="EMBL" id="JGYK01000001">
    <property type="protein sequence ID" value="KFI39729.1"/>
    <property type="molecule type" value="Genomic_DNA"/>
</dbReference>
<proteinExistence type="predicted"/>
<dbReference type="GO" id="GO:0006508">
    <property type="term" value="P:proteolysis"/>
    <property type="evidence" value="ECO:0007669"/>
    <property type="project" value="InterPro"/>
</dbReference>
<organism evidence="4 5">
    <name type="scientific">Bifidobacterium actinocoloniiforme DSM 22766</name>
    <dbReference type="NCBI Taxonomy" id="1437605"/>
    <lineage>
        <taxon>Bacteria</taxon>
        <taxon>Bacillati</taxon>
        <taxon>Actinomycetota</taxon>
        <taxon>Actinomycetes</taxon>
        <taxon>Bifidobacteriales</taxon>
        <taxon>Bifidobacteriaceae</taxon>
        <taxon>Bifidobacterium</taxon>
    </lineage>
</organism>
<dbReference type="eggNOG" id="COG3480">
    <property type="taxonomic scope" value="Bacteria"/>
</dbReference>
<dbReference type="InterPro" id="IPR014721">
    <property type="entry name" value="Ribsml_uS5_D2-typ_fold_subgr"/>
</dbReference>
<keyword evidence="2" id="KW-1133">Transmembrane helix</keyword>
<dbReference type="Gene3D" id="3.30.230.10">
    <property type="match status" value="1"/>
</dbReference>
<dbReference type="Pfam" id="PF05362">
    <property type="entry name" value="Lon_C"/>
    <property type="match status" value="1"/>
</dbReference>
<evidence type="ECO:0000256" key="2">
    <source>
        <dbReference type="SAM" id="Phobius"/>
    </source>
</evidence>
<evidence type="ECO:0000313" key="4">
    <source>
        <dbReference type="EMBL" id="KFI39729.1"/>
    </source>
</evidence>
<evidence type="ECO:0000256" key="1">
    <source>
        <dbReference type="SAM" id="MobiDB-lite"/>
    </source>
</evidence>